<dbReference type="EMBL" id="PPTT01000004">
    <property type="protein sequence ID" value="RDB70837.1"/>
    <property type="molecule type" value="Genomic_DNA"/>
</dbReference>
<evidence type="ECO:0000313" key="4">
    <source>
        <dbReference type="Proteomes" id="UP000270112"/>
    </source>
</evidence>
<name>A0A3N0IWP5_9ACTN</name>
<gene>
    <name evidence="1" type="ORF">C1876_03365</name>
    <name evidence="2" type="ORF">DMP09_11270</name>
</gene>
<dbReference type="AlphaFoldDB" id="A0A3N0IWP5"/>
<dbReference type="SUPFAM" id="SSF81296">
    <property type="entry name" value="E set domains"/>
    <property type="match status" value="1"/>
</dbReference>
<accession>A0A3N0IWP5</accession>
<reference evidence="1 3" key="1">
    <citation type="journal article" date="2018" name="Elife">
        <title>Discovery and characterization of a prevalent human gut bacterial enzyme sufficient for the inactivation of a family of plant toxins.</title>
        <authorList>
            <person name="Koppel N."/>
            <person name="Bisanz J.E."/>
            <person name="Pandelia M.E."/>
            <person name="Turnbaugh P.J."/>
            <person name="Balskus E.P."/>
        </authorList>
    </citation>
    <scope>NUCLEOTIDE SEQUENCE [LARGE SCALE GENOMIC DNA]</scope>
    <source>
        <strain evidence="1 3">DSM 16107</strain>
    </source>
</reference>
<evidence type="ECO:0000313" key="3">
    <source>
        <dbReference type="Proteomes" id="UP000253817"/>
    </source>
</evidence>
<dbReference type="InterPro" id="IPR014756">
    <property type="entry name" value="Ig_E-set"/>
</dbReference>
<dbReference type="EMBL" id="QICC01000049">
    <property type="protein sequence ID" value="RNM41116.1"/>
    <property type="molecule type" value="Genomic_DNA"/>
</dbReference>
<reference evidence="4" key="2">
    <citation type="submission" date="2018-05" db="EMBL/GenBank/DDBJ databases">
        <title>Genome Sequencing of selected type strains of the family Eggerthellaceae.</title>
        <authorList>
            <person name="Danylec N."/>
            <person name="Stoll D.A."/>
            <person name="Doetsch A."/>
            <person name="Huch M."/>
        </authorList>
    </citation>
    <scope>NUCLEOTIDE SEQUENCE [LARGE SCALE GENOMIC DNA]</scope>
    <source>
        <strain evidence="4">DSM 16107</strain>
    </source>
</reference>
<keyword evidence="3" id="KW-1185">Reference proteome</keyword>
<evidence type="ECO:0000313" key="1">
    <source>
        <dbReference type="EMBL" id="RDB70837.1"/>
    </source>
</evidence>
<reference evidence="2" key="3">
    <citation type="journal article" date="2019" name="Microbiol. Resour. Announc.">
        <title>Draft Genome Sequences of Type Strains of Gordonibacter faecihominis, Paraeggerthella hongkongensis, Parvibacter caecicola,Slackia equolifaciens, Slackia faecicanis, and Slackia isoflavoniconvertens.</title>
        <authorList>
            <person name="Danylec N."/>
            <person name="Stoll D.A."/>
            <person name="Dotsch A."/>
            <person name="Huch M."/>
        </authorList>
    </citation>
    <scope>NUCLEOTIDE SEQUENCE</scope>
    <source>
        <strain evidence="2">DSM 16107</strain>
    </source>
</reference>
<dbReference type="Proteomes" id="UP000253817">
    <property type="component" value="Unassembled WGS sequence"/>
</dbReference>
<sequence>MKAPYVGRTGEPLVFEGYASDFDRRITAIQLSLDQGEHWTTYPVEHADADRWVYWHFAYTPREAGAYRLKVRAVNDEGACSPSPAVHAFEVLD</sequence>
<organism evidence="2 4">
    <name type="scientific">Eggerthella sinensis</name>
    <dbReference type="NCBI Taxonomy" id="242230"/>
    <lineage>
        <taxon>Bacteria</taxon>
        <taxon>Bacillati</taxon>
        <taxon>Actinomycetota</taxon>
        <taxon>Coriobacteriia</taxon>
        <taxon>Eggerthellales</taxon>
        <taxon>Eggerthellaceae</taxon>
        <taxon>Eggerthella</taxon>
    </lineage>
</organism>
<dbReference type="OrthoDB" id="3174659at2"/>
<dbReference type="Proteomes" id="UP000270112">
    <property type="component" value="Unassembled WGS sequence"/>
</dbReference>
<protein>
    <submittedName>
        <fullName evidence="2">Molybdopterin-binding protein</fullName>
    </submittedName>
</protein>
<comment type="caution">
    <text evidence="2">The sequence shown here is derived from an EMBL/GenBank/DDBJ whole genome shotgun (WGS) entry which is preliminary data.</text>
</comment>
<evidence type="ECO:0000313" key="2">
    <source>
        <dbReference type="EMBL" id="RNM41116.1"/>
    </source>
</evidence>
<proteinExistence type="predicted"/>
<dbReference type="Gene3D" id="2.60.40.650">
    <property type="match status" value="1"/>
</dbReference>